<gene>
    <name evidence="8" type="ORF">H9962_09005</name>
</gene>
<feature type="transmembrane region" description="Helical" evidence="6">
    <location>
        <begin position="335"/>
        <end position="358"/>
    </location>
</feature>
<evidence type="ECO:0000313" key="9">
    <source>
        <dbReference type="Proteomes" id="UP000824225"/>
    </source>
</evidence>
<dbReference type="PANTHER" id="PTHR10283">
    <property type="entry name" value="SOLUTE CARRIER FAMILY 13 MEMBER"/>
    <property type="match status" value="1"/>
</dbReference>
<keyword evidence="4 6" id="KW-1133">Transmembrane helix</keyword>
<dbReference type="GO" id="GO:0022857">
    <property type="term" value="F:transmembrane transporter activity"/>
    <property type="evidence" value="ECO:0007669"/>
    <property type="project" value="TreeGrafter"/>
</dbReference>
<evidence type="ECO:0000259" key="7">
    <source>
        <dbReference type="Pfam" id="PF03600"/>
    </source>
</evidence>
<feature type="transmembrane region" description="Helical" evidence="6">
    <location>
        <begin position="392"/>
        <end position="409"/>
    </location>
</feature>
<feature type="transmembrane region" description="Helical" evidence="6">
    <location>
        <begin position="297"/>
        <end position="314"/>
    </location>
</feature>
<dbReference type="InterPro" id="IPR004680">
    <property type="entry name" value="Cit_transptr-like_dom"/>
</dbReference>
<accession>A0A9D2HFY4</accession>
<feature type="domain" description="Citrate transporter-like" evidence="7">
    <location>
        <begin position="54"/>
        <end position="417"/>
    </location>
</feature>
<dbReference type="AlphaFoldDB" id="A0A9D2HFY4"/>
<evidence type="ECO:0000313" key="8">
    <source>
        <dbReference type="EMBL" id="HJA09310.1"/>
    </source>
</evidence>
<feature type="transmembrane region" description="Helical" evidence="6">
    <location>
        <begin position="415"/>
        <end position="440"/>
    </location>
</feature>
<keyword evidence="5 6" id="KW-0472">Membrane</keyword>
<reference evidence="8" key="2">
    <citation type="submission" date="2021-04" db="EMBL/GenBank/DDBJ databases">
        <authorList>
            <person name="Gilroy R."/>
        </authorList>
    </citation>
    <scope>NUCLEOTIDE SEQUENCE</scope>
    <source>
        <strain evidence="8">CHK186-16707</strain>
    </source>
</reference>
<evidence type="ECO:0000256" key="5">
    <source>
        <dbReference type="ARBA" id="ARBA00023136"/>
    </source>
</evidence>
<dbReference type="Pfam" id="PF03600">
    <property type="entry name" value="CitMHS"/>
    <property type="match status" value="1"/>
</dbReference>
<feature type="transmembrane region" description="Helical" evidence="6">
    <location>
        <begin position="12"/>
        <end position="29"/>
    </location>
</feature>
<dbReference type="GO" id="GO:0005886">
    <property type="term" value="C:plasma membrane"/>
    <property type="evidence" value="ECO:0007669"/>
    <property type="project" value="TreeGrafter"/>
</dbReference>
<evidence type="ECO:0000256" key="2">
    <source>
        <dbReference type="ARBA" id="ARBA00022448"/>
    </source>
</evidence>
<comment type="caution">
    <text evidence="8">The sequence shown here is derived from an EMBL/GenBank/DDBJ whole genome shotgun (WGS) entry which is preliminary data.</text>
</comment>
<evidence type="ECO:0000256" key="4">
    <source>
        <dbReference type="ARBA" id="ARBA00022989"/>
    </source>
</evidence>
<keyword evidence="2" id="KW-0813">Transport</keyword>
<feature type="transmembrane region" description="Helical" evidence="6">
    <location>
        <begin position="364"/>
        <end position="385"/>
    </location>
</feature>
<protein>
    <submittedName>
        <fullName evidence="8">Anion permease</fullName>
    </submittedName>
</protein>
<feature type="transmembrane region" description="Helical" evidence="6">
    <location>
        <begin position="90"/>
        <end position="109"/>
    </location>
</feature>
<sequence length="479" mass="51934">MSFAISKNGPKFYVNLAVMALIMVVFRFVTPPDGLTGAGLAVIGVFFGVLYGWMFIDMVWPSLIGLVVLGMTLSQPMDTVLGGAFGNNTFLLLLFFCMVASIINAAGIAEYIARRIICVPFVTGRPYVLIFMLCLAMCALATMLTMTAAVLVAFPLIKEVCKQYGYKPGDVFPMIILLAMLYVADIAYMMLPFKSLPAIVFGVYGQLSGGGEINLAVYVGITAILLLISIFFVLFMCKYVLKADVTPILNTRECMHFDELLSPYQKTILWSFVGLIILLLLPNILPGGWAITRFLKAMGNNGILLTFIGVYLMLSFKEGIGLKEIMNKSVAWPALFLVAAVLRTVEAFEATGVTAWIGAVCQPLLAGFSGQLLVFIVVCTTTLVTQLTNNNACAATFAPIAYTLAVANGTVNPQALLACVILSCTLGIATPAAATTSAILYGDTEWIHQGTVIRYACFFWIFNILLISFVGYPLMRVAF</sequence>
<evidence type="ECO:0000256" key="3">
    <source>
        <dbReference type="ARBA" id="ARBA00022692"/>
    </source>
</evidence>
<feature type="transmembrane region" description="Helical" evidence="6">
    <location>
        <begin position="169"/>
        <end position="191"/>
    </location>
</feature>
<feature type="transmembrane region" description="Helical" evidence="6">
    <location>
        <begin position="41"/>
        <end position="69"/>
    </location>
</feature>
<keyword evidence="3 6" id="KW-0812">Transmembrane</keyword>
<reference evidence="8" key="1">
    <citation type="journal article" date="2021" name="PeerJ">
        <title>Extensive microbial diversity within the chicken gut microbiome revealed by metagenomics and culture.</title>
        <authorList>
            <person name="Gilroy R."/>
            <person name="Ravi A."/>
            <person name="Getino M."/>
            <person name="Pursley I."/>
            <person name="Horton D.L."/>
            <person name="Alikhan N.F."/>
            <person name="Baker D."/>
            <person name="Gharbi K."/>
            <person name="Hall N."/>
            <person name="Watson M."/>
            <person name="Adriaenssens E.M."/>
            <person name="Foster-Nyarko E."/>
            <person name="Jarju S."/>
            <person name="Secka A."/>
            <person name="Antonio M."/>
            <person name="Oren A."/>
            <person name="Chaudhuri R.R."/>
            <person name="La Ragione R."/>
            <person name="Hildebrand F."/>
            <person name="Pallen M.J."/>
        </authorList>
    </citation>
    <scope>NUCLEOTIDE SEQUENCE</scope>
    <source>
        <strain evidence="8">CHK186-16707</strain>
    </source>
</reference>
<feature type="transmembrane region" description="Helical" evidence="6">
    <location>
        <begin position="215"/>
        <end position="237"/>
    </location>
</feature>
<name>A0A9D2HFY4_9BACT</name>
<evidence type="ECO:0000256" key="6">
    <source>
        <dbReference type="SAM" id="Phobius"/>
    </source>
</evidence>
<organism evidence="8 9">
    <name type="scientific">Candidatus Mailhella merdigallinarum</name>
    <dbReference type="NCBI Taxonomy" id="2838658"/>
    <lineage>
        <taxon>Bacteria</taxon>
        <taxon>Pseudomonadati</taxon>
        <taxon>Thermodesulfobacteriota</taxon>
        <taxon>Desulfovibrionia</taxon>
        <taxon>Desulfovibrionales</taxon>
        <taxon>Desulfovibrionaceae</taxon>
        <taxon>Mailhella</taxon>
    </lineage>
</organism>
<feature type="transmembrane region" description="Helical" evidence="6">
    <location>
        <begin position="268"/>
        <end position="291"/>
    </location>
</feature>
<feature type="transmembrane region" description="Helical" evidence="6">
    <location>
        <begin position="452"/>
        <end position="475"/>
    </location>
</feature>
<dbReference type="EMBL" id="DXAN01000028">
    <property type="protein sequence ID" value="HJA09310.1"/>
    <property type="molecule type" value="Genomic_DNA"/>
</dbReference>
<dbReference type="Proteomes" id="UP000824225">
    <property type="component" value="Unassembled WGS sequence"/>
</dbReference>
<feature type="transmembrane region" description="Helical" evidence="6">
    <location>
        <begin position="129"/>
        <end position="157"/>
    </location>
</feature>
<evidence type="ECO:0000256" key="1">
    <source>
        <dbReference type="ARBA" id="ARBA00004141"/>
    </source>
</evidence>
<comment type="subcellular location">
    <subcellularLocation>
        <location evidence="1">Membrane</location>
        <topology evidence="1">Multi-pass membrane protein</topology>
    </subcellularLocation>
</comment>
<proteinExistence type="predicted"/>